<dbReference type="Proteomes" id="UP000887574">
    <property type="component" value="Unplaced"/>
</dbReference>
<dbReference type="InterPro" id="IPR000535">
    <property type="entry name" value="MSP_dom"/>
</dbReference>
<feature type="domain" description="MSP" evidence="7">
    <location>
        <begin position="1"/>
        <end position="127"/>
    </location>
</feature>
<evidence type="ECO:0000256" key="3">
    <source>
        <dbReference type="ARBA" id="ARBA00022692"/>
    </source>
</evidence>
<dbReference type="SUPFAM" id="SSF49354">
    <property type="entry name" value="PapD-like"/>
    <property type="match status" value="1"/>
</dbReference>
<name>A0A915ES54_9BILA</name>
<keyword evidence="3" id="KW-0812">Transmembrane</keyword>
<dbReference type="InterPro" id="IPR016763">
    <property type="entry name" value="VAP"/>
</dbReference>
<dbReference type="PANTHER" id="PTHR10809">
    <property type="entry name" value="VESICLE-ASSOCIATED MEMBRANE PROTEIN-ASSOCIATED PROTEIN"/>
    <property type="match status" value="1"/>
</dbReference>
<accession>A0A915ES54</accession>
<evidence type="ECO:0000313" key="9">
    <source>
        <dbReference type="WBParaSite" id="jg8744"/>
    </source>
</evidence>
<dbReference type="GO" id="GO:0033149">
    <property type="term" value="F:FFAT motif binding"/>
    <property type="evidence" value="ECO:0007669"/>
    <property type="project" value="TreeGrafter"/>
</dbReference>
<dbReference type="PROSITE" id="PS50202">
    <property type="entry name" value="MSP"/>
    <property type="match status" value="1"/>
</dbReference>
<evidence type="ECO:0000313" key="8">
    <source>
        <dbReference type="Proteomes" id="UP000887574"/>
    </source>
</evidence>
<dbReference type="GO" id="GO:0005886">
    <property type="term" value="C:plasma membrane"/>
    <property type="evidence" value="ECO:0007669"/>
    <property type="project" value="TreeGrafter"/>
</dbReference>
<comment type="function">
    <text evidence="6">Central component in molecular interactions underlying sperm crawling. Forms an extensive filament system that extends from sperm villipoda, along the leading edge of the pseudopod.</text>
</comment>
<keyword evidence="6" id="KW-0963">Cytoplasm</keyword>
<dbReference type="PANTHER" id="PTHR10809:SF6">
    <property type="entry name" value="AT11025P-RELATED"/>
    <property type="match status" value="1"/>
</dbReference>
<dbReference type="InterPro" id="IPR008962">
    <property type="entry name" value="PapD-like_sf"/>
</dbReference>
<keyword evidence="8" id="KW-1185">Reference proteome</keyword>
<evidence type="ECO:0000256" key="4">
    <source>
        <dbReference type="ARBA" id="ARBA00022989"/>
    </source>
</evidence>
<dbReference type="WBParaSite" id="jg8744">
    <property type="protein sequence ID" value="jg8744"/>
    <property type="gene ID" value="jg8744"/>
</dbReference>
<evidence type="ECO:0000256" key="6">
    <source>
        <dbReference type="RuleBase" id="RU003425"/>
    </source>
</evidence>
<sequence>MMRVEPLASLLPQALLIEPSSKLSFRVCIATLVLTNPSARTVFFKVKTNAPVLFTVNPTVGSISPGESLSIKVERYPTNTAKEYELQRHSFVIHSAFGPDTMICPKEFWKNAETVEVMRTKLRAVFTEGSPTLVQSSGIHANNRDSVTLQRETELRGRTQKQIDLLPKEPTCIQEFCSSLMEGTIWFLTDDEGNFDCDMLIGLIIVFTWLFT</sequence>
<keyword evidence="4" id="KW-1133">Transmembrane helix</keyword>
<dbReference type="InterPro" id="IPR013783">
    <property type="entry name" value="Ig-like_fold"/>
</dbReference>
<comment type="subcellular location">
    <subcellularLocation>
        <location evidence="1">Membrane</location>
        <topology evidence="1">Single-pass type IV membrane protein</topology>
    </subcellularLocation>
</comment>
<evidence type="ECO:0000256" key="5">
    <source>
        <dbReference type="ARBA" id="ARBA00023136"/>
    </source>
</evidence>
<dbReference type="Gene3D" id="2.60.40.10">
    <property type="entry name" value="Immunoglobulins"/>
    <property type="match status" value="1"/>
</dbReference>
<dbReference type="GO" id="GO:0005789">
    <property type="term" value="C:endoplasmic reticulum membrane"/>
    <property type="evidence" value="ECO:0007669"/>
    <property type="project" value="InterPro"/>
</dbReference>
<reference evidence="9" key="1">
    <citation type="submission" date="2022-11" db="UniProtKB">
        <authorList>
            <consortium name="WormBaseParasite"/>
        </authorList>
    </citation>
    <scope>IDENTIFICATION</scope>
</reference>
<dbReference type="Pfam" id="PF00635">
    <property type="entry name" value="Motile_Sperm"/>
    <property type="match status" value="1"/>
</dbReference>
<keyword evidence="6" id="KW-0206">Cytoskeleton</keyword>
<evidence type="ECO:0000259" key="7">
    <source>
        <dbReference type="PROSITE" id="PS50202"/>
    </source>
</evidence>
<evidence type="ECO:0000256" key="2">
    <source>
        <dbReference type="ARBA" id="ARBA00008932"/>
    </source>
</evidence>
<dbReference type="AlphaFoldDB" id="A0A915ES54"/>
<comment type="similarity">
    <text evidence="2">Belongs to the VAMP-associated protein (VAP) (TC 9.B.17) family.</text>
</comment>
<organism evidence="8 9">
    <name type="scientific">Ditylenchus dipsaci</name>
    <dbReference type="NCBI Taxonomy" id="166011"/>
    <lineage>
        <taxon>Eukaryota</taxon>
        <taxon>Metazoa</taxon>
        <taxon>Ecdysozoa</taxon>
        <taxon>Nematoda</taxon>
        <taxon>Chromadorea</taxon>
        <taxon>Rhabditida</taxon>
        <taxon>Tylenchina</taxon>
        <taxon>Tylenchomorpha</taxon>
        <taxon>Sphaerularioidea</taxon>
        <taxon>Anguinidae</taxon>
        <taxon>Anguininae</taxon>
        <taxon>Ditylenchus</taxon>
    </lineage>
</organism>
<protein>
    <recommendedName>
        <fullName evidence="6">Major sperm protein</fullName>
    </recommendedName>
</protein>
<dbReference type="GO" id="GO:0061817">
    <property type="term" value="P:endoplasmic reticulum-plasma membrane tethering"/>
    <property type="evidence" value="ECO:0007669"/>
    <property type="project" value="TreeGrafter"/>
</dbReference>
<keyword evidence="5" id="KW-0472">Membrane</keyword>
<proteinExistence type="inferred from homology"/>
<dbReference type="GO" id="GO:0090158">
    <property type="term" value="P:endoplasmic reticulum membrane organization"/>
    <property type="evidence" value="ECO:0007669"/>
    <property type="project" value="TreeGrafter"/>
</dbReference>
<evidence type="ECO:0000256" key="1">
    <source>
        <dbReference type="ARBA" id="ARBA00004211"/>
    </source>
</evidence>